<dbReference type="Pfam" id="PF04614">
    <property type="entry name" value="Pex19"/>
    <property type="match status" value="1"/>
</dbReference>
<gene>
    <name evidence="2" type="ORF">OH76DRAFT_1382126</name>
</gene>
<feature type="compositionally biased region" description="Low complexity" evidence="1">
    <location>
        <begin position="32"/>
        <end position="53"/>
    </location>
</feature>
<dbReference type="Proteomes" id="UP000256964">
    <property type="component" value="Unassembled WGS sequence"/>
</dbReference>
<evidence type="ECO:0000256" key="1">
    <source>
        <dbReference type="SAM" id="MobiDB-lite"/>
    </source>
</evidence>
<dbReference type="GO" id="GO:0045046">
    <property type="term" value="P:protein import into peroxisome membrane"/>
    <property type="evidence" value="ECO:0007669"/>
    <property type="project" value="TreeGrafter"/>
</dbReference>
<dbReference type="STRING" id="139420.A0A371DA79"/>
<dbReference type="PANTHER" id="PTHR12774">
    <property type="entry name" value="PEROXISOMAL BIOGENESIS FACTOR 19"/>
    <property type="match status" value="1"/>
</dbReference>
<feature type="compositionally biased region" description="Basic and acidic residues" evidence="1">
    <location>
        <begin position="172"/>
        <end position="188"/>
    </location>
</feature>
<dbReference type="PANTHER" id="PTHR12774:SF2">
    <property type="entry name" value="PEROXISOMAL BIOGENESIS FACTOR 19"/>
    <property type="match status" value="1"/>
</dbReference>
<protein>
    <submittedName>
        <fullName evidence="2">Pex19-domain-containing protein</fullName>
    </submittedName>
</protein>
<dbReference type="InterPro" id="IPR006708">
    <property type="entry name" value="Pex19"/>
</dbReference>
<dbReference type="EMBL" id="KZ857405">
    <property type="protein sequence ID" value="RDX49430.1"/>
    <property type="molecule type" value="Genomic_DNA"/>
</dbReference>
<dbReference type="GO" id="GO:0033328">
    <property type="term" value="F:peroxisome membrane targeting sequence binding"/>
    <property type="evidence" value="ECO:0007669"/>
    <property type="project" value="TreeGrafter"/>
</dbReference>
<evidence type="ECO:0000313" key="2">
    <source>
        <dbReference type="EMBL" id="RDX49430.1"/>
    </source>
</evidence>
<proteinExistence type="predicted"/>
<dbReference type="InterPro" id="IPR038322">
    <property type="entry name" value="Pex19_C_sf"/>
</dbReference>
<accession>A0A371DA79</accession>
<feature type="compositionally biased region" description="Acidic residues" evidence="1">
    <location>
        <begin position="10"/>
        <end position="21"/>
    </location>
</feature>
<name>A0A371DA79_9APHY</name>
<organism evidence="2 3">
    <name type="scientific">Lentinus brumalis</name>
    <dbReference type="NCBI Taxonomy" id="2498619"/>
    <lineage>
        <taxon>Eukaryota</taxon>
        <taxon>Fungi</taxon>
        <taxon>Dikarya</taxon>
        <taxon>Basidiomycota</taxon>
        <taxon>Agaricomycotina</taxon>
        <taxon>Agaricomycetes</taxon>
        <taxon>Polyporales</taxon>
        <taxon>Polyporaceae</taxon>
        <taxon>Lentinus</taxon>
    </lineage>
</organism>
<feature type="region of interest" description="Disordered" evidence="1">
    <location>
        <begin position="1"/>
        <end position="62"/>
    </location>
</feature>
<feature type="region of interest" description="Disordered" evidence="1">
    <location>
        <begin position="143"/>
        <end position="218"/>
    </location>
</feature>
<feature type="compositionally biased region" description="Low complexity" evidence="1">
    <location>
        <begin position="143"/>
        <end position="163"/>
    </location>
</feature>
<feature type="compositionally biased region" description="Basic and acidic residues" evidence="1">
    <location>
        <begin position="94"/>
        <end position="108"/>
    </location>
</feature>
<dbReference type="OrthoDB" id="21292at2759"/>
<dbReference type="AlphaFoldDB" id="A0A371DA79"/>
<dbReference type="Gene3D" id="1.20.120.900">
    <property type="entry name" value="Pex19, mPTS binding domain"/>
    <property type="match status" value="1"/>
</dbReference>
<reference evidence="2 3" key="1">
    <citation type="journal article" date="2018" name="Biotechnol. Biofuels">
        <title>Integrative visual omics of the white-rot fungus Polyporus brumalis exposes the biotechnological potential of its oxidative enzymes for delignifying raw plant biomass.</title>
        <authorList>
            <person name="Miyauchi S."/>
            <person name="Rancon A."/>
            <person name="Drula E."/>
            <person name="Hage H."/>
            <person name="Chaduli D."/>
            <person name="Favel A."/>
            <person name="Grisel S."/>
            <person name="Henrissat B."/>
            <person name="Herpoel-Gimbert I."/>
            <person name="Ruiz-Duenas F.J."/>
            <person name="Chevret D."/>
            <person name="Hainaut M."/>
            <person name="Lin J."/>
            <person name="Wang M."/>
            <person name="Pangilinan J."/>
            <person name="Lipzen A."/>
            <person name="Lesage-Meessen L."/>
            <person name="Navarro D."/>
            <person name="Riley R."/>
            <person name="Grigoriev I.V."/>
            <person name="Zhou S."/>
            <person name="Raouche S."/>
            <person name="Rosso M.N."/>
        </authorList>
    </citation>
    <scope>NUCLEOTIDE SEQUENCE [LARGE SCALE GENOMIC DNA]</scope>
    <source>
        <strain evidence="2 3">BRFM 1820</strain>
    </source>
</reference>
<dbReference type="GO" id="GO:0005778">
    <property type="term" value="C:peroxisomal membrane"/>
    <property type="evidence" value="ECO:0007669"/>
    <property type="project" value="TreeGrafter"/>
</dbReference>
<keyword evidence="3" id="KW-1185">Reference proteome</keyword>
<feature type="region of interest" description="Disordered" evidence="1">
    <location>
        <begin position="86"/>
        <end position="108"/>
    </location>
</feature>
<evidence type="ECO:0000313" key="3">
    <source>
        <dbReference type="Proteomes" id="UP000256964"/>
    </source>
</evidence>
<sequence>MAAPRRTTVEDEDLDDLDDVLEQFNAPPKPTAQPLAASSSSAPAPSKDIPASSTQAKVDPLAGIDEDFARELTKGMESLFRDIAQGAGLDDIPDLSKDVEDATDEERERAFKAAWEAMLVEGMNGTMNPEDLLGGLGAAGVAKGKAGEASASGSKAGPSASPGAGAGTDFQENIRRAMDKLKESDQKAGEASAQSTDGLEDIFSRMRGDMDSEESEEELKGILETMMSQLMSKDVLYEPLKELDEKFPSYLKDNDATLSAEDKARYASQSKVVAQMVATFEDPSYTDDDPLKGMKVVQLMQEMQEYGSPPAEIMGPLPPGFDLGADGLPKLPEGCTIM</sequence>